<evidence type="ECO:0000256" key="4">
    <source>
        <dbReference type="SAM" id="SignalP"/>
    </source>
</evidence>
<dbReference type="Pfam" id="PF02156">
    <property type="entry name" value="Glyco_hydro_26"/>
    <property type="match status" value="1"/>
</dbReference>
<evidence type="ECO:0000313" key="7">
    <source>
        <dbReference type="EMBL" id="SPR01008.1"/>
    </source>
</evidence>
<keyword evidence="4" id="KW-0732">Signal</keyword>
<reference evidence="6 8" key="1">
    <citation type="submission" date="2015-02" db="EMBL/GenBank/DDBJ databases">
        <authorList>
            <person name="Chooi Y.-H."/>
        </authorList>
    </citation>
    <scope>NUCLEOTIDE SEQUENCE [LARGE SCALE GENOMIC DNA]</scope>
    <source>
        <strain evidence="6">E3</strain>
    </source>
</reference>
<dbReference type="OrthoDB" id="428177at2759"/>
<dbReference type="InterPro" id="IPR017853">
    <property type="entry name" value="GH"/>
</dbReference>
<evidence type="ECO:0000313" key="6">
    <source>
        <dbReference type="EMBL" id="CEO97028.1"/>
    </source>
</evidence>
<dbReference type="InterPro" id="IPR000805">
    <property type="entry name" value="Glyco_hydro_26"/>
</dbReference>
<dbReference type="EMBL" id="CDSF01000078">
    <property type="protein sequence ID" value="CEO97028.1"/>
    <property type="molecule type" value="Genomic_DNA"/>
</dbReference>
<dbReference type="Gene3D" id="3.20.20.80">
    <property type="entry name" value="Glycosidases"/>
    <property type="match status" value="1"/>
</dbReference>
<dbReference type="GO" id="GO:0016985">
    <property type="term" value="F:mannan endo-1,4-beta-mannosidase activity"/>
    <property type="evidence" value="ECO:0007669"/>
    <property type="project" value="InterPro"/>
</dbReference>
<dbReference type="AlphaFoldDB" id="A0A0G4IP05"/>
<feature type="chain" id="PRO_5033717231" description="GH26 domain-containing protein" evidence="4">
    <location>
        <begin position="18"/>
        <end position="372"/>
    </location>
</feature>
<sequence>MLALLLLSALLVVGARARAEQRDLFPRPGIYFGVFPDQPVQNSFARLAVNGRYPAMLGVFLPYKNVVSDHYLRIMDEFCQGALDRAADANVQPPQVHLTIQPADNGPVAPEPLQEFVDHVRKFAGAGLRMVVRWGPEFNLHEIKWGGNPQQFVANWAMVADAIGDSAAMFWCPNIANAALSPTTYDDYYPGDQYVDIVGVDIYYEVGKQPDNVADDEIFVKSVTGEKWPDQPLWNFYDRFAAAKNKPFVVGETAAYWKTATGEEHEIEVKSLWWNQLVDDRALQRFPLYKGFVWFNSHKREGNKDTDMRIFDEHSDARSQVLARFEQDASARGNLLVFADAAADAEHETSSAASSYSMATLFLLPALLLAVQ</sequence>
<dbReference type="PANTHER" id="PTHR40079:SF4">
    <property type="entry name" value="GH26 DOMAIN-CONTAINING PROTEIN-RELATED"/>
    <property type="match status" value="1"/>
</dbReference>
<keyword evidence="8" id="KW-1185">Reference proteome</keyword>
<dbReference type="PANTHER" id="PTHR40079">
    <property type="entry name" value="MANNAN ENDO-1,4-BETA-MANNOSIDASE E-RELATED"/>
    <property type="match status" value="1"/>
</dbReference>
<dbReference type="InterPro" id="IPR022790">
    <property type="entry name" value="GH26_dom"/>
</dbReference>
<evidence type="ECO:0000256" key="2">
    <source>
        <dbReference type="ARBA" id="ARBA00022801"/>
    </source>
</evidence>
<dbReference type="Proteomes" id="UP000039324">
    <property type="component" value="Unassembled WGS sequence"/>
</dbReference>
<dbReference type="SUPFAM" id="SSF51445">
    <property type="entry name" value="(Trans)glycosidases"/>
    <property type="match status" value="1"/>
</dbReference>
<evidence type="ECO:0000256" key="1">
    <source>
        <dbReference type="ARBA" id="ARBA00007754"/>
    </source>
</evidence>
<evidence type="ECO:0000256" key="3">
    <source>
        <dbReference type="ARBA" id="ARBA00023295"/>
    </source>
</evidence>
<feature type="signal peptide" evidence="4">
    <location>
        <begin position="1"/>
        <end position="17"/>
    </location>
</feature>
<dbReference type="GO" id="GO:0006080">
    <property type="term" value="P:substituted mannan metabolic process"/>
    <property type="evidence" value="ECO:0007669"/>
    <property type="project" value="InterPro"/>
</dbReference>
<dbReference type="EMBL" id="OVEO01000016">
    <property type="protein sequence ID" value="SPR01008.1"/>
    <property type="molecule type" value="Genomic_DNA"/>
</dbReference>
<evidence type="ECO:0000259" key="5">
    <source>
        <dbReference type="PROSITE" id="PS51764"/>
    </source>
</evidence>
<evidence type="ECO:0000313" key="9">
    <source>
        <dbReference type="Proteomes" id="UP000290189"/>
    </source>
</evidence>
<geneLocation type="mitochondrion" evidence="7"/>
<name>A0A0G4IP05_PLABS</name>
<evidence type="ECO:0000313" key="8">
    <source>
        <dbReference type="Proteomes" id="UP000039324"/>
    </source>
</evidence>
<proteinExistence type="inferred from homology"/>
<feature type="domain" description="GH26" evidence="5">
    <location>
        <begin position="15"/>
        <end position="325"/>
    </location>
</feature>
<organism evidence="6 8">
    <name type="scientific">Plasmodiophora brassicae</name>
    <name type="common">Clubroot disease agent</name>
    <dbReference type="NCBI Taxonomy" id="37360"/>
    <lineage>
        <taxon>Eukaryota</taxon>
        <taxon>Sar</taxon>
        <taxon>Rhizaria</taxon>
        <taxon>Endomyxa</taxon>
        <taxon>Phytomyxea</taxon>
        <taxon>Plasmodiophorida</taxon>
        <taxon>Plasmodiophoridae</taxon>
        <taxon>Plasmodiophora</taxon>
    </lineage>
</organism>
<keyword evidence="2" id="KW-0378">Hydrolase</keyword>
<protein>
    <recommendedName>
        <fullName evidence="5">GH26 domain-containing protein</fullName>
    </recommendedName>
</protein>
<keyword evidence="7" id="KW-0496">Mitochondrion</keyword>
<dbReference type="Proteomes" id="UP000290189">
    <property type="component" value="Unassembled WGS sequence"/>
</dbReference>
<keyword evidence="3" id="KW-0326">Glycosidase</keyword>
<reference evidence="7 9" key="2">
    <citation type="submission" date="2018-03" db="EMBL/GenBank/DDBJ databases">
        <authorList>
            <person name="Fogelqvist J."/>
        </authorList>
    </citation>
    <scope>NUCLEOTIDE SEQUENCE [LARGE SCALE GENOMIC DNA]</scope>
</reference>
<dbReference type="PROSITE" id="PS51764">
    <property type="entry name" value="GH26"/>
    <property type="match status" value="1"/>
</dbReference>
<comment type="similarity">
    <text evidence="1">Belongs to the glycosyl hydrolase 26 family.</text>
</comment>
<gene>
    <name evidence="6" type="ORF">PBRA_005632</name>
    <name evidence="7" type="ORF">PLBR_LOCUS8223</name>
</gene>
<accession>A0A0G4IP05</accession>